<dbReference type="Proteomes" id="UP000316621">
    <property type="component" value="Chromosome 1"/>
</dbReference>
<keyword evidence="1" id="KW-0812">Transmembrane</keyword>
<dbReference type="EMBL" id="CM010715">
    <property type="protein sequence ID" value="RZC47159.1"/>
    <property type="molecule type" value="Genomic_DNA"/>
</dbReference>
<keyword evidence="1" id="KW-1133">Transmembrane helix</keyword>
<dbReference type="Gramene" id="RZC47159">
    <property type="protein sequence ID" value="RZC47159"/>
    <property type="gene ID" value="C5167_040113"/>
</dbReference>
<dbReference type="AlphaFoldDB" id="A0A4Y7II89"/>
<proteinExistence type="predicted"/>
<evidence type="ECO:0000313" key="3">
    <source>
        <dbReference type="Proteomes" id="UP000316621"/>
    </source>
</evidence>
<accession>A0A4Y7II89</accession>
<keyword evidence="1" id="KW-0472">Membrane</keyword>
<feature type="transmembrane region" description="Helical" evidence="1">
    <location>
        <begin position="135"/>
        <end position="158"/>
    </location>
</feature>
<sequence>MRFKPCYECDRKDGNQSCPRVFLRIPRLFTYQVMQNHGEILSWYRNTWHRFISFYHWFSERIGTLSGFSTAPFIGGFSVLEMGMDLLPLNLTPVSHMSIITVVGNTGQSVKSGKFQRRNHHHTPSYLGPPSSLNLLLILQSAGFCAASDATWVLILLVY</sequence>
<organism evidence="2 3">
    <name type="scientific">Papaver somniferum</name>
    <name type="common">Opium poppy</name>
    <dbReference type="NCBI Taxonomy" id="3469"/>
    <lineage>
        <taxon>Eukaryota</taxon>
        <taxon>Viridiplantae</taxon>
        <taxon>Streptophyta</taxon>
        <taxon>Embryophyta</taxon>
        <taxon>Tracheophyta</taxon>
        <taxon>Spermatophyta</taxon>
        <taxon>Magnoliopsida</taxon>
        <taxon>Ranunculales</taxon>
        <taxon>Papaveraceae</taxon>
        <taxon>Papaveroideae</taxon>
        <taxon>Papaver</taxon>
    </lineage>
</organism>
<gene>
    <name evidence="2" type="ORF">C5167_040113</name>
</gene>
<feature type="transmembrane region" description="Helical" evidence="1">
    <location>
        <begin position="62"/>
        <end position="80"/>
    </location>
</feature>
<protein>
    <submittedName>
        <fullName evidence="2">Uncharacterized protein</fullName>
    </submittedName>
</protein>
<keyword evidence="3" id="KW-1185">Reference proteome</keyword>
<reference evidence="2 3" key="1">
    <citation type="journal article" date="2018" name="Science">
        <title>The opium poppy genome and morphinan production.</title>
        <authorList>
            <person name="Guo L."/>
            <person name="Winzer T."/>
            <person name="Yang X."/>
            <person name="Li Y."/>
            <person name="Ning Z."/>
            <person name="He Z."/>
            <person name="Teodor R."/>
            <person name="Lu Y."/>
            <person name="Bowser T.A."/>
            <person name="Graham I.A."/>
            <person name="Ye K."/>
        </authorList>
    </citation>
    <scope>NUCLEOTIDE SEQUENCE [LARGE SCALE GENOMIC DNA]</scope>
    <source>
        <strain evidence="3">cv. HN1</strain>
        <tissue evidence="2">Leaves</tissue>
    </source>
</reference>
<evidence type="ECO:0000256" key="1">
    <source>
        <dbReference type="SAM" id="Phobius"/>
    </source>
</evidence>
<evidence type="ECO:0000313" key="2">
    <source>
        <dbReference type="EMBL" id="RZC47159.1"/>
    </source>
</evidence>
<name>A0A4Y7II89_PAPSO</name>